<feature type="signal peptide" evidence="1">
    <location>
        <begin position="1"/>
        <end position="17"/>
    </location>
</feature>
<dbReference type="WBParaSite" id="jg19774">
    <property type="protein sequence ID" value="jg19774"/>
    <property type="gene ID" value="jg19774"/>
</dbReference>
<reference evidence="3" key="1">
    <citation type="submission" date="2022-11" db="UniProtKB">
        <authorList>
            <consortium name="WormBaseParasite"/>
        </authorList>
    </citation>
    <scope>IDENTIFICATION</scope>
</reference>
<evidence type="ECO:0000313" key="3">
    <source>
        <dbReference type="WBParaSite" id="jg19774"/>
    </source>
</evidence>
<sequence>MRRSIVSLAFGLLVACAVEDLWVPRNPNPNNCELVHTLLYSGECDGTVGCRTTKGDTDLNNWVCLSPGPTKGKYVTGARKPQSADLAWQVNVNCRVSQSHHLFARQLKYQRFPHFNGCFSSAGTS</sequence>
<evidence type="ECO:0000256" key="1">
    <source>
        <dbReference type="SAM" id="SignalP"/>
    </source>
</evidence>
<name>A0A915DIC4_9BILA</name>
<protein>
    <submittedName>
        <fullName evidence="3">Secreted protein</fullName>
    </submittedName>
</protein>
<dbReference type="PROSITE" id="PS51257">
    <property type="entry name" value="PROKAR_LIPOPROTEIN"/>
    <property type="match status" value="1"/>
</dbReference>
<keyword evidence="2" id="KW-1185">Reference proteome</keyword>
<proteinExistence type="predicted"/>
<organism evidence="2 3">
    <name type="scientific">Ditylenchus dipsaci</name>
    <dbReference type="NCBI Taxonomy" id="166011"/>
    <lineage>
        <taxon>Eukaryota</taxon>
        <taxon>Metazoa</taxon>
        <taxon>Ecdysozoa</taxon>
        <taxon>Nematoda</taxon>
        <taxon>Chromadorea</taxon>
        <taxon>Rhabditida</taxon>
        <taxon>Tylenchina</taxon>
        <taxon>Tylenchomorpha</taxon>
        <taxon>Sphaerularioidea</taxon>
        <taxon>Anguinidae</taxon>
        <taxon>Anguininae</taxon>
        <taxon>Ditylenchus</taxon>
    </lineage>
</organism>
<accession>A0A915DIC4</accession>
<dbReference type="AlphaFoldDB" id="A0A915DIC4"/>
<feature type="chain" id="PRO_5036712289" evidence="1">
    <location>
        <begin position="18"/>
        <end position="125"/>
    </location>
</feature>
<evidence type="ECO:0000313" key="2">
    <source>
        <dbReference type="Proteomes" id="UP000887574"/>
    </source>
</evidence>
<keyword evidence="1" id="KW-0732">Signal</keyword>
<dbReference type="Proteomes" id="UP000887574">
    <property type="component" value="Unplaced"/>
</dbReference>